<evidence type="ECO:0000313" key="3">
    <source>
        <dbReference type="EMBL" id="GJN52070.1"/>
    </source>
</evidence>
<evidence type="ECO:0000313" key="2">
    <source>
        <dbReference type="EMBL" id="BCG24571.1"/>
    </source>
</evidence>
<keyword evidence="5" id="KW-1185">Reference proteome</keyword>
<dbReference type="KEGG" id="ptw:TUM18999_27620"/>
<evidence type="ECO:0000313" key="5">
    <source>
        <dbReference type="Proteomes" id="UP001054892"/>
    </source>
</evidence>
<dbReference type="EMBL" id="BQKM01000003">
    <property type="protein sequence ID" value="GJN52070.1"/>
    <property type="molecule type" value="Genomic_DNA"/>
</dbReference>
<dbReference type="PROSITE" id="PS51257">
    <property type="entry name" value="PROKAR_LIPOPROTEIN"/>
    <property type="match status" value="1"/>
</dbReference>
<evidence type="ECO:0000313" key="4">
    <source>
        <dbReference type="Proteomes" id="UP000509383"/>
    </source>
</evidence>
<dbReference type="EMBL" id="AP023189">
    <property type="protein sequence ID" value="BCG24571.1"/>
    <property type="molecule type" value="Genomic_DNA"/>
</dbReference>
<dbReference type="RefSeq" id="WP_173175604.1">
    <property type="nucleotide sequence ID" value="NZ_AP023189.1"/>
</dbReference>
<dbReference type="AlphaFoldDB" id="A0A6J4E7T3"/>
<evidence type="ECO:0000259" key="1">
    <source>
        <dbReference type="Pfam" id="PF03886"/>
    </source>
</evidence>
<dbReference type="InterPro" id="IPR005586">
    <property type="entry name" value="ABC_trans_aux"/>
</dbReference>
<dbReference type="Proteomes" id="UP000509383">
    <property type="component" value="Chromosome"/>
</dbReference>
<dbReference type="Proteomes" id="UP001054892">
    <property type="component" value="Unassembled WGS sequence"/>
</dbReference>
<gene>
    <name evidence="2" type="ORF">TUM18999_27620</name>
    <name evidence="3" type="ORF">TUM20286_18220</name>
</gene>
<feature type="domain" description="ABC-type transport auxiliary lipoprotein component" evidence="1">
    <location>
        <begin position="33"/>
        <end position="171"/>
    </location>
</feature>
<sequence length="182" mass="19636">MTDPIKLVLSAALLLLAACRSDPINFHTLTPLQAGDGRPAGADIQIEGISVPPQVDRPQIVIRQGDSGLVILETEWWGASLVDELSSALENQLAKSSLPRRASVRLDVQRFDSVPGRYALLDVRWRLRPTDAGDKALLSCRSTLQTPAGPSIDALVMAHQKNIERLAEAIVRTAGSDQGQCP</sequence>
<name>A0A6J4E7T3_9PSED</name>
<dbReference type="Pfam" id="PF03886">
    <property type="entry name" value="ABC_trans_aux"/>
    <property type="match status" value="1"/>
</dbReference>
<reference evidence="2 4" key="1">
    <citation type="submission" date="2020-05" db="EMBL/GenBank/DDBJ databases">
        <title>Characterization of novel class B3 metallo-beta-lactamase from novel Pseudomonas species.</title>
        <authorList>
            <person name="Yamada K."/>
            <person name="Aoki K."/>
            <person name="Ishii Y."/>
        </authorList>
    </citation>
    <scope>NUCLEOTIDE SEQUENCE [LARGE SCALE GENOMIC DNA]</scope>
    <source>
        <strain evidence="2 4">TUM18999</strain>
        <strain evidence="3 5">TUM20286</strain>
    </source>
</reference>
<dbReference type="Gene3D" id="3.40.50.10610">
    <property type="entry name" value="ABC-type transport auxiliary lipoprotein component"/>
    <property type="match status" value="1"/>
</dbReference>
<proteinExistence type="predicted"/>
<accession>A0A6J4E7T3</accession>
<protein>
    <recommendedName>
        <fullName evidence="1">ABC-type transport auxiliary lipoprotein component domain-containing protein</fullName>
    </recommendedName>
</protein>
<dbReference type="SUPFAM" id="SSF159594">
    <property type="entry name" value="XCC0632-like"/>
    <property type="match status" value="1"/>
</dbReference>
<organism evidence="2 4">
    <name type="scientific">Pseudomonas tohonis</name>
    <dbReference type="NCBI Taxonomy" id="2725477"/>
    <lineage>
        <taxon>Bacteria</taxon>
        <taxon>Pseudomonadati</taxon>
        <taxon>Pseudomonadota</taxon>
        <taxon>Gammaproteobacteria</taxon>
        <taxon>Pseudomonadales</taxon>
        <taxon>Pseudomonadaceae</taxon>
        <taxon>Pseudomonas</taxon>
    </lineage>
</organism>